<evidence type="ECO:0000313" key="2">
    <source>
        <dbReference type="EMBL" id="SVB47109.1"/>
    </source>
</evidence>
<gene>
    <name evidence="2" type="ORF">METZ01_LOCUS199963</name>
</gene>
<dbReference type="Gene3D" id="3.40.50.11060">
    <property type="entry name" value="GTPase HflX, N-terminal domain"/>
    <property type="match status" value="1"/>
</dbReference>
<evidence type="ECO:0000259" key="1">
    <source>
        <dbReference type="Pfam" id="PF13167"/>
    </source>
</evidence>
<name>A0A382E9N0_9ZZZZ</name>
<feature type="domain" description="GTPase HflX N-terminal" evidence="1">
    <location>
        <begin position="14"/>
        <end position="72"/>
    </location>
</feature>
<reference evidence="2" key="1">
    <citation type="submission" date="2018-05" db="EMBL/GenBank/DDBJ databases">
        <authorList>
            <person name="Lanie J.A."/>
            <person name="Ng W.-L."/>
            <person name="Kazmierczak K.M."/>
            <person name="Andrzejewski T.M."/>
            <person name="Davidsen T.M."/>
            <person name="Wayne K.J."/>
            <person name="Tettelin H."/>
            <person name="Glass J.I."/>
            <person name="Rusch D."/>
            <person name="Podicherti R."/>
            <person name="Tsui H.-C.T."/>
            <person name="Winkler M.E."/>
        </authorList>
    </citation>
    <scope>NUCLEOTIDE SEQUENCE</scope>
</reference>
<protein>
    <recommendedName>
        <fullName evidence="1">GTPase HflX N-terminal domain-containing protein</fullName>
    </recommendedName>
</protein>
<organism evidence="2">
    <name type="scientific">marine metagenome</name>
    <dbReference type="NCBI Taxonomy" id="408172"/>
    <lineage>
        <taxon>unclassified sequences</taxon>
        <taxon>metagenomes</taxon>
        <taxon>ecological metagenomes</taxon>
    </lineage>
</organism>
<dbReference type="InterPro" id="IPR042108">
    <property type="entry name" value="GTPase_HflX_N_sf"/>
</dbReference>
<dbReference type="AlphaFoldDB" id="A0A382E9N0"/>
<feature type="non-terminal residue" evidence="2">
    <location>
        <position position="72"/>
    </location>
</feature>
<dbReference type="EMBL" id="UINC01043288">
    <property type="protein sequence ID" value="SVB47109.1"/>
    <property type="molecule type" value="Genomic_DNA"/>
</dbReference>
<proteinExistence type="predicted"/>
<dbReference type="InterPro" id="IPR025121">
    <property type="entry name" value="GTPase_HflX_N"/>
</dbReference>
<accession>A0A382E9N0</accession>
<sequence>MELRNKRSQWSLEDTLSELAYLTQAAGAEVAGEVTQRSDRFAQTYVGKGKLDEINELVAKEEARVVIFDDEL</sequence>
<dbReference type="Pfam" id="PF13167">
    <property type="entry name" value="GTP-bdg_N"/>
    <property type="match status" value="1"/>
</dbReference>